<protein>
    <recommendedName>
        <fullName evidence="3">Recombinase domain-containing protein</fullName>
    </recommendedName>
</protein>
<evidence type="ECO:0000313" key="1">
    <source>
        <dbReference type="EMBL" id="GJD50025.1"/>
    </source>
</evidence>
<dbReference type="RefSeq" id="WP_128562188.1">
    <property type="nucleotide sequence ID" value="NZ_BPQH01000008.1"/>
</dbReference>
<evidence type="ECO:0008006" key="3">
    <source>
        <dbReference type="Google" id="ProtNLM"/>
    </source>
</evidence>
<reference evidence="1" key="1">
    <citation type="journal article" date="2021" name="Front. Microbiol.">
        <title>Comprehensive Comparative Genomics and Phenotyping of Methylobacterium Species.</title>
        <authorList>
            <person name="Alessa O."/>
            <person name="Ogura Y."/>
            <person name="Fujitani Y."/>
            <person name="Takami H."/>
            <person name="Hayashi T."/>
            <person name="Sahin N."/>
            <person name="Tani A."/>
        </authorList>
    </citation>
    <scope>NUCLEOTIDE SEQUENCE</scope>
    <source>
        <strain evidence="1">KCTC 52305</strain>
    </source>
</reference>
<evidence type="ECO:0000313" key="2">
    <source>
        <dbReference type="Proteomes" id="UP001055167"/>
    </source>
</evidence>
<gene>
    <name evidence="1" type="ORF">OPKNFCMD_2761</name>
</gene>
<comment type="caution">
    <text evidence="1">The sequence shown here is derived from an EMBL/GenBank/DDBJ whole genome shotgun (WGS) entry which is preliminary data.</text>
</comment>
<keyword evidence="2" id="KW-1185">Reference proteome</keyword>
<sequence>MDPVPIVTAPWNGGAVMRAKADSRAADLAPVLAEIRAGGARSLREIAAGLNGRCIPTAFGGKWSAVQVRRVLARLEA</sequence>
<reference evidence="1" key="2">
    <citation type="submission" date="2021-08" db="EMBL/GenBank/DDBJ databases">
        <authorList>
            <person name="Tani A."/>
            <person name="Ola A."/>
            <person name="Ogura Y."/>
            <person name="Katsura K."/>
            <person name="Hayashi T."/>
        </authorList>
    </citation>
    <scope>NUCLEOTIDE SEQUENCE</scope>
    <source>
        <strain evidence="1">KCTC 52305</strain>
    </source>
</reference>
<organism evidence="1 2">
    <name type="scientific">Methylobacterium crusticola</name>
    <dbReference type="NCBI Taxonomy" id="1697972"/>
    <lineage>
        <taxon>Bacteria</taxon>
        <taxon>Pseudomonadati</taxon>
        <taxon>Pseudomonadota</taxon>
        <taxon>Alphaproteobacteria</taxon>
        <taxon>Hyphomicrobiales</taxon>
        <taxon>Methylobacteriaceae</taxon>
        <taxon>Methylobacterium</taxon>
    </lineage>
</organism>
<name>A0ABQ4QXB0_9HYPH</name>
<proteinExistence type="predicted"/>
<dbReference type="EMBL" id="BPQH01000008">
    <property type="protein sequence ID" value="GJD50025.1"/>
    <property type="molecule type" value="Genomic_DNA"/>
</dbReference>
<dbReference type="Proteomes" id="UP001055167">
    <property type="component" value="Unassembled WGS sequence"/>
</dbReference>
<accession>A0ABQ4QXB0</accession>